<comment type="caution">
    <text evidence="2">The sequence shown here is derived from an EMBL/GenBank/DDBJ whole genome shotgun (WGS) entry which is preliminary data.</text>
</comment>
<protein>
    <submittedName>
        <fullName evidence="2">Uncharacterized protein</fullName>
    </submittedName>
</protein>
<feature type="compositionally biased region" description="Basic residues" evidence="1">
    <location>
        <begin position="24"/>
        <end position="35"/>
    </location>
</feature>
<evidence type="ECO:0000313" key="2">
    <source>
        <dbReference type="EMBL" id="OMO51501.1"/>
    </source>
</evidence>
<gene>
    <name evidence="2" type="ORF">CCACVL1_29759</name>
</gene>
<evidence type="ECO:0000256" key="1">
    <source>
        <dbReference type="SAM" id="MobiDB-lite"/>
    </source>
</evidence>
<feature type="region of interest" description="Disordered" evidence="1">
    <location>
        <begin position="1"/>
        <end position="35"/>
    </location>
</feature>
<evidence type="ECO:0000313" key="3">
    <source>
        <dbReference type="Proteomes" id="UP000188268"/>
    </source>
</evidence>
<proteinExistence type="predicted"/>
<dbReference type="Proteomes" id="UP000188268">
    <property type="component" value="Unassembled WGS sequence"/>
</dbReference>
<accession>A0A1R3G092</accession>
<organism evidence="2 3">
    <name type="scientific">Corchorus capsularis</name>
    <name type="common">Jute</name>
    <dbReference type="NCBI Taxonomy" id="210143"/>
    <lineage>
        <taxon>Eukaryota</taxon>
        <taxon>Viridiplantae</taxon>
        <taxon>Streptophyta</taxon>
        <taxon>Embryophyta</taxon>
        <taxon>Tracheophyta</taxon>
        <taxon>Spermatophyta</taxon>
        <taxon>Magnoliopsida</taxon>
        <taxon>eudicotyledons</taxon>
        <taxon>Gunneridae</taxon>
        <taxon>Pentapetalae</taxon>
        <taxon>rosids</taxon>
        <taxon>malvids</taxon>
        <taxon>Malvales</taxon>
        <taxon>Malvaceae</taxon>
        <taxon>Grewioideae</taxon>
        <taxon>Apeibeae</taxon>
        <taxon>Corchorus</taxon>
    </lineage>
</organism>
<dbReference type="EMBL" id="AWWV01015782">
    <property type="protein sequence ID" value="OMO51501.1"/>
    <property type="molecule type" value="Genomic_DNA"/>
</dbReference>
<reference evidence="2 3" key="1">
    <citation type="submission" date="2013-09" db="EMBL/GenBank/DDBJ databases">
        <title>Corchorus capsularis genome sequencing.</title>
        <authorList>
            <person name="Alam M."/>
            <person name="Haque M.S."/>
            <person name="Islam M.S."/>
            <person name="Emdad E.M."/>
            <person name="Islam M.M."/>
            <person name="Ahmed B."/>
            <person name="Halim A."/>
            <person name="Hossen Q.M.M."/>
            <person name="Hossain M.Z."/>
            <person name="Ahmed R."/>
            <person name="Khan M.M."/>
            <person name="Islam R."/>
            <person name="Rashid M.M."/>
            <person name="Khan S.A."/>
            <person name="Rahman M.S."/>
            <person name="Alam M."/>
        </authorList>
    </citation>
    <scope>NUCLEOTIDE SEQUENCE [LARGE SCALE GENOMIC DNA]</scope>
    <source>
        <strain evidence="3">cv. CVL-1</strain>
        <tissue evidence="2">Whole seedling</tissue>
    </source>
</reference>
<name>A0A1R3G092_COCAP</name>
<dbReference type="Gramene" id="OMO51501">
    <property type="protein sequence ID" value="OMO51501"/>
    <property type="gene ID" value="CCACVL1_29759"/>
</dbReference>
<dbReference type="AlphaFoldDB" id="A0A1R3G092"/>
<keyword evidence="3" id="KW-1185">Reference proteome</keyword>
<sequence length="35" mass="3814">MEVAKVALDGGAEEDSYSGERNGGRKRKRGSLFNE</sequence>